<evidence type="ECO:0000259" key="1">
    <source>
        <dbReference type="Pfam" id="PF06985"/>
    </source>
</evidence>
<dbReference type="AlphaFoldDB" id="A0A2J6TLT8"/>
<dbReference type="Pfam" id="PF06985">
    <property type="entry name" value="HET"/>
    <property type="match status" value="1"/>
</dbReference>
<gene>
    <name evidence="2" type="ORF">K444DRAFT_650922</name>
</gene>
<dbReference type="Pfam" id="PF26639">
    <property type="entry name" value="Het-6_barrel"/>
    <property type="match status" value="1"/>
</dbReference>
<proteinExistence type="predicted"/>
<dbReference type="RefSeq" id="XP_024740862.1">
    <property type="nucleotide sequence ID" value="XM_024885674.1"/>
</dbReference>
<keyword evidence="3" id="KW-1185">Reference proteome</keyword>
<evidence type="ECO:0000313" key="2">
    <source>
        <dbReference type="EMBL" id="PMD63958.1"/>
    </source>
</evidence>
<dbReference type="GeneID" id="36593751"/>
<dbReference type="Proteomes" id="UP000235371">
    <property type="component" value="Unassembled WGS sequence"/>
</dbReference>
<sequence length="632" mass="70714">MASLSGAGGSQIYRYDILNSGKWIRLLRLLPGRDDDTLSCELFSADIHSNSKYSAISYVWGDATKKAAIICSGHNFGITYNLRDALKRIRHETAERVVWADAICIDQTNNAERAHQVTLMSEIYEQAQEVLVWLGNDDQGDAQVAVDTILEINQYFDNAVAQSGSQEDIPDIEESNTLLDESRWHAMFHLLDKQWFTRVWVIQEVGVAASATVLYGPTSIPFSEIIQFVLTVDRRLDLNSVPFTLPIGLIIDAFNLIWRSYDNARSWREELRHIAQPGRDFSESSFFNILLAGSWLGATDPRDRVYAFLGHPAAKRGREKKTMVEPDYDVSKEEMFTKLTIDRLSQQDSLAALSAVRHSEKTLDGSMPSWVERWDQSSEVVIVGSLADTVERPFDADLHRETGAEYKADVIIPGDTKKVTEARLNVRVILIDIVEDVSEVMDEEDLEKYTRSGGHNIDSLNLLDMLQATILKDTNLDTENIDAFSQALCAGLLDLDCAAEDDITQHRADFDAFVIERCGKHLVSLCTSRSSEASQEGVAHHYSTAAGRFCHGRKFFVTKQGRFGIGPAALKKGHICATVFGARLPFALARSGSPEESTFLLLGEVYLHGMMRGEAVKMWKCRDLSTEEISLI</sequence>
<dbReference type="PANTHER" id="PTHR24148">
    <property type="entry name" value="ANKYRIN REPEAT DOMAIN-CONTAINING PROTEIN 39 HOMOLOG-RELATED"/>
    <property type="match status" value="1"/>
</dbReference>
<protein>
    <submittedName>
        <fullName evidence="2">HET-domain-containing protein</fullName>
    </submittedName>
</protein>
<dbReference type="EMBL" id="KZ613774">
    <property type="protein sequence ID" value="PMD63958.1"/>
    <property type="molecule type" value="Genomic_DNA"/>
</dbReference>
<dbReference type="OrthoDB" id="2288928at2759"/>
<organism evidence="2 3">
    <name type="scientific">Hyaloscypha bicolor E</name>
    <dbReference type="NCBI Taxonomy" id="1095630"/>
    <lineage>
        <taxon>Eukaryota</taxon>
        <taxon>Fungi</taxon>
        <taxon>Dikarya</taxon>
        <taxon>Ascomycota</taxon>
        <taxon>Pezizomycotina</taxon>
        <taxon>Leotiomycetes</taxon>
        <taxon>Helotiales</taxon>
        <taxon>Hyaloscyphaceae</taxon>
        <taxon>Hyaloscypha</taxon>
        <taxon>Hyaloscypha bicolor</taxon>
    </lineage>
</organism>
<reference evidence="2 3" key="1">
    <citation type="submission" date="2016-04" db="EMBL/GenBank/DDBJ databases">
        <title>A degradative enzymes factory behind the ericoid mycorrhizal symbiosis.</title>
        <authorList>
            <consortium name="DOE Joint Genome Institute"/>
            <person name="Martino E."/>
            <person name="Morin E."/>
            <person name="Grelet G."/>
            <person name="Kuo A."/>
            <person name="Kohler A."/>
            <person name="Daghino S."/>
            <person name="Barry K."/>
            <person name="Choi C."/>
            <person name="Cichocki N."/>
            <person name="Clum A."/>
            <person name="Copeland A."/>
            <person name="Hainaut M."/>
            <person name="Haridas S."/>
            <person name="Labutti K."/>
            <person name="Lindquist E."/>
            <person name="Lipzen A."/>
            <person name="Khouja H.-R."/>
            <person name="Murat C."/>
            <person name="Ohm R."/>
            <person name="Olson A."/>
            <person name="Spatafora J."/>
            <person name="Veneault-Fourrey C."/>
            <person name="Henrissat B."/>
            <person name="Grigoriev I."/>
            <person name="Martin F."/>
            <person name="Perotto S."/>
        </authorList>
    </citation>
    <scope>NUCLEOTIDE SEQUENCE [LARGE SCALE GENOMIC DNA]</scope>
    <source>
        <strain evidence="2 3">E</strain>
    </source>
</reference>
<accession>A0A2J6TLT8</accession>
<dbReference type="PANTHER" id="PTHR24148:SF64">
    <property type="entry name" value="HETEROKARYON INCOMPATIBILITY DOMAIN-CONTAINING PROTEIN"/>
    <property type="match status" value="1"/>
</dbReference>
<name>A0A2J6TLT8_9HELO</name>
<feature type="domain" description="Heterokaryon incompatibility" evidence="1">
    <location>
        <begin position="53"/>
        <end position="204"/>
    </location>
</feature>
<evidence type="ECO:0000313" key="3">
    <source>
        <dbReference type="Proteomes" id="UP000235371"/>
    </source>
</evidence>
<dbReference type="InterPro" id="IPR052895">
    <property type="entry name" value="HetReg/Transcr_Mod"/>
</dbReference>
<dbReference type="InterPro" id="IPR010730">
    <property type="entry name" value="HET"/>
</dbReference>
<dbReference type="InParanoid" id="A0A2J6TLT8"/>